<dbReference type="eggNOG" id="ENOG5030M7J">
    <property type="taxonomic scope" value="Bacteria"/>
</dbReference>
<dbReference type="Proteomes" id="UP000003729">
    <property type="component" value="Unassembled WGS sequence"/>
</dbReference>
<proteinExistence type="predicted"/>
<protein>
    <submittedName>
        <fullName evidence="1">Uncharacterized protein</fullName>
    </submittedName>
</protein>
<organism evidence="1 2">
    <name type="scientific">Providencia alcalifaciens DSM 30120</name>
    <dbReference type="NCBI Taxonomy" id="520999"/>
    <lineage>
        <taxon>Bacteria</taxon>
        <taxon>Pseudomonadati</taxon>
        <taxon>Pseudomonadota</taxon>
        <taxon>Gammaproteobacteria</taxon>
        <taxon>Enterobacterales</taxon>
        <taxon>Morganellaceae</taxon>
        <taxon>Providencia</taxon>
    </lineage>
</organism>
<evidence type="ECO:0000313" key="2">
    <source>
        <dbReference type="Proteomes" id="UP000003729"/>
    </source>
</evidence>
<reference evidence="1 2" key="2">
    <citation type="submission" date="2008-10" db="EMBL/GenBank/DDBJ databases">
        <authorList>
            <person name="Fulton L."/>
            <person name="Clifton S."/>
            <person name="Fulton B."/>
            <person name="Xu J."/>
            <person name="Minx P."/>
            <person name="Pepin K.H."/>
            <person name="Johnson M."/>
            <person name="Bhonagiri V."/>
            <person name="Nash W.E."/>
            <person name="Mardis E.R."/>
            <person name="Wilson R.K."/>
        </authorList>
    </citation>
    <scope>NUCLEOTIDE SEQUENCE [LARGE SCALE GENOMIC DNA]</scope>
    <source>
        <strain evidence="1 2">DSM 30120</strain>
    </source>
</reference>
<dbReference type="EMBL" id="ABXW01000004">
    <property type="protein sequence ID" value="EEB47588.1"/>
    <property type="molecule type" value="Genomic_DNA"/>
</dbReference>
<name>B6XA35_9GAMM</name>
<reference evidence="1 2" key="1">
    <citation type="submission" date="2008-10" db="EMBL/GenBank/DDBJ databases">
        <title>Draft genome sequence of Providencia alcalifaciens (DSM 30120).</title>
        <authorList>
            <person name="Sudarsanam P."/>
            <person name="Ley R."/>
            <person name="Guruge J."/>
            <person name="Turnbaugh P.J."/>
            <person name="Mahowald M."/>
            <person name="Liep D."/>
            <person name="Gordon J."/>
        </authorList>
    </citation>
    <scope>NUCLEOTIDE SEQUENCE [LARGE SCALE GENOMIC DNA]</scope>
    <source>
        <strain evidence="1 2">DSM 30120</strain>
    </source>
</reference>
<dbReference type="AlphaFoldDB" id="B6XA35"/>
<sequence length="47" mass="5395">MNIDCYRNGKTVTASGSLKNGKKVESEYVKVEYDKYSKLPMLNVTYE</sequence>
<gene>
    <name evidence="1" type="ORF">PROVALCAL_00181</name>
</gene>
<accession>B6XA35</accession>
<comment type="caution">
    <text evidence="1">The sequence shown here is derived from an EMBL/GenBank/DDBJ whole genome shotgun (WGS) entry which is preliminary data.</text>
</comment>
<evidence type="ECO:0000313" key="1">
    <source>
        <dbReference type="EMBL" id="EEB47588.1"/>
    </source>
</evidence>